<feature type="region of interest" description="Disordered" evidence="1">
    <location>
        <begin position="304"/>
        <end position="467"/>
    </location>
</feature>
<feature type="compositionally biased region" description="Basic residues" evidence="1">
    <location>
        <begin position="430"/>
        <end position="441"/>
    </location>
</feature>
<dbReference type="Pfam" id="PF00443">
    <property type="entry name" value="UCH"/>
    <property type="match status" value="1"/>
</dbReference>
<feature type="compositionally biased region" description="Basic and acidic residues" evidence="1">
    <location>
        <begin position="304"/>
        <end position="314"/>
    </location>
</feature>
<dbReference type="InterPro" id="IPR001394">
    <property type="entry name" value="Peptidase_C19_UCH"/>
</dbReference>
<gene>
    <name evidence="3" type="ORF">H4RhizoLitter191464_000002</name>
</gene>
<dbReference type="PROSITE" id="PS00972">
    <property type="entry name" value="USP_1"/>
    <property type="match status" value="1"/>
</dbReference>
<evidence type="ECO:0000313" key="3">
    <source>
        <dbReference type="EMBL" id="QDH91227.1"/>
    </source>
</evidence>
<feature type="compositionally biased region" description="Polar residues" evidence="1">
    <location>
        <begin position="446"/>
        <end position="467"/>
    </location>
</feature>
<feature type="compositionally biased region" description="Polar residues" evidence="1">
    <location>
        <begin position="402"/>
        <end position="413"/>
    </location>
</feature>
<dbReference type="EMBL" id="MN036108">
    <property type="protein sequence ID" value="QDH91227.1"/>
    <property type="molecule type" value="Genomic_DNA"/>
</dbReference>
<dbReference type="InterPro" id="IPR018200">
    <property type="entry name" value="USP_CS"/>
</dbReference>
<evidence type="ECO:0000259" key="2">
    <source>
        <dbReference type="PROSITE" id="PS50235"/>
    </source>
</evidence>
<protein>
    <recommendedName>
        <fullName evidence="2">USP domain-containing protein</fullName>
    </recommendedName>
</protein>
<reference evidence="3" key="1">
    <citation type="submission" date="2019-05" db="EMBL/GenBank/DDBJ databases">
        <title>Metatranscriptomic reconstruction reveals RNA viruses with the potential to shape carbon cycling in soil.</title>
        <authorList>
            <person name="Starr E.P."/>
            <person name="Nuccio E."/>
            <person name="Pett-Ridge J."/>
            <person name="Banfield J.F."/>
            <person name="Firestone M.K."/>
        </authorList>
    </citation>
    <scope>NUCLEOTIDE SEQUENCE</scope>
    <source>
        <strain evidence="3">H4_Rhizo_Litter_19_scaffold_1464</strain>
    </source>
</reference>
<dbReference type="InterPro" id="IPR038765">
    <property type="entry name" value="Papain-like_cys_pep_sf"/>
</dbReference>
<feature type="compositionally biased region" description="Low complexity" evidence="1">
    <location>
        <begin position="16"/>
        <end position="26"/>
    </location>
</feature>
<accession>A0A514DC83</accession>
<feature type="compositionally biased region" description="Polar residues" evidence="1">
    <location>
        <begin position="318"/>
        <end position="339"/>
    </location>
</feature>
<dbReference type="SUPFAM" id="SSF54001">
    <property type="entry name" value="Cysteine proteinases"/>
    <property type="match status" value="1"/>
</dbReference>
<name>A0A514DC83_9VIRU</name>
<evidence type="ECO:0000256" key="1">
    <source>
        <dbReference type="SAM" id="MobiDB-lite"/>
    </source>
</evidence>
<feature type="domain" description="USP" evidence="2">
    <location>
        <begin position="78"/>
        <end position="467"/>
    </location>
</feature>
<feature type="compositionally biased region" description="Basic and acidic residues" evidence="1">
    <location>
        <begin position="31"/>
        <end position="56"/>
    </location>
</feature>
<dbReference type="PANTHER" id="PTHR21646">
    <property type="entry name" value="UBIQUITIN CARBOXYL-TERMINAL HYDROLASE"/>
    <property type="match status" value="1"/>
</dbReference>
<dbReference type="PANTHER" id="PTHR21646:SF39">
    <property type="entry name" value="UBIQUITIN CARBOXYL-TERMINAL HYDROLASE 16"/>
    <property type="match status" value="1"/>
</dbReference>
<feature type="compositionally biased region" description="Low complexity" evidence="1">
    <location>
        <begin position="379"/>
        <end position="401"/>
    </location>
</feature>
<sequence>MSMSRKLQECVEFVQRQASSSSRAAQPAVHKAADNRKNINVKKLEPKEENTPDTSKDNTSNPSVNSVADVVFKCSKVKGLANLGNTCFFNAVMQNLSQTHLLISELKDCAVKNRTISLIAHCQETAVLCNKRNCASNEESLCNKEIDPVTVNLGDVGPMTEALMKFFDEMNCKDTNKQNCIRPSELFGQICQKAPRFKGFQQQDSHELLHYLLDGVKAEESKRAKVGILKSFNLSENVKPKDVPEEEKPKIKAFGPHAKHTFIDSVFGGYFINTVVCDACDTHHQVFESFLDISLPIGDEKKAKLSENSKEGKKGQANHCTENTDDTNVVLSANKPSKNMTKKQQKAQRKSHKKLSKKSSQGKSPSLGSKATTPTGIMSTKSSLSAPKSSSDTPSPTKGSTASPTAVETSPQASGAPVNSPPGEDQKLSRSAKRRLQRQKRSQSLGNTGTPAEGQEINSAPSKSTSS</sequence>
<dbReference type="InterPro" id="IPR028889">
    <property type="entry name" value="USP"/>
</dbReference>
<feature type="region of interest" description="Disordered" evidence="1">
    <location>
        <begin position="16"/>
        <end position="63"/>
    </location>
</feature>
<dbReference type="InterPro" id="IPR050185">
    <property type="entry name" value="Ub_carboxyl-term_hydrolase"/>
</dbReference>
<dbReference type="GO" id="GO:0016579">
    <property type="term" value="P:protein deubiquitination"/>
    <property type="evidence" value="ECO:0007669"/>
    <property type="project" value="InterPro"/>
</dbReference>
<organism evidence="3">
    <name type="scientific">Riboviria sp</name>
    <dbReference type="NCBI Taxonomy" id="2585031"/>
    <lineage>
        <taxon>Viruses</taxon>
        <taxon>Riboviria</taxon>
    </lineage>
</organism>
<proteinExistence type="predicted"/>
<dbReference type="GO" id="GO:0004843">
    <property type="term" value="F:cysteine-type deubiquitinase activity"/>
    <property type="evidence" value="ECO:0007669"/>
    <property type="project" value="InterPro"/>
</dbReference>
<dbReference type="Gene3D" id="3.90.70.10">
    <property type="entry name" value="Cysteine proteinases"/>
    <property type="match status" value="1"/>
</dbReference>
<feature type="compositionally biased region" description="Basic residues" evidence="1">
    <location>
        <begin position="340"/>
        <end position="357"/>
    </location>
</feature>
<feature type="compositionally biased region" description="Low complexity" evidence="1">
    <location>
        <begin position="358"/>
        <end position="370"/>
    </location>
</feature>
<dbReference type="PROSITE" id="PS50235">
    <property type="entry name" value="USP_3"/>
    <property type="match status" value="1"/>
</dbReference>